<dbReference type="EMBL" id="JXTC01000454">
    <property type="protein sequence ID" value="PON52711.1"/>
    <property type="molecule type" value="Genomic_DNA"/>
</dbReference>
<keyword evidence="1" id="KW-0812">Transmembrane</keyword>
<name>A0A2P5BV93_TREOI</name>
<accession>A0A2P5BV93</accession>
<organism evidence="2 3">
    <name type="scientific">Trema orientale</name>
    <name type="common">Charcoal tree</name>
    <name type="synonym">Celtis orientalis</name>
    <dbReference type="NCBI Taxonomy" id="63057"/>
    <lineage>
        <taxon>Eukaryota</taxon>
        <taxon>Viridiplantae</taxon>
        <taxon>Streptophyta</taxon>
        <taxon>Embryophyta</taxon>
        <taxon>Tracheophyta</taxon>
        <taxon>Spermatophyta</taxon>
        <taxon>Magnoliopsida</taxon>
        <taxon>eudicotyledons</taxon>
        <taxon>Gunneridae</taxon>
        <taxon>Pentapetalae</taxon>
        <taxon>rosids</taxon>
        <taxon>fabids</taxon>
        <taxon>Rosales</taxon>
        <taxon>Cannabaceae</taxon>
        <taxon>Trema</taxon>
    </lineage>
</organism>
<protein>
    <submittedName>
        <fullName evidence="2">Uncharacterized protein</fullName>
    </submittedName>
</protein>
<dbReference type="InParanoid" id="A0A2P5BV93"/>
<keyword evidence="1" id="KW-0472">Membrane</keyword>
<sequence>MLCQELVAVVPTPFPLKIPDEIPLQSLYLVVETTPLYGIGSVCFTIIIHVYFIFMLVASINGDQVTLLHCYSCNRLLVVQELSMLKSLVGSRDDETSSSGSFACENCLLWFVVGSLWLDWTLLRRERRSGLRSCGRWAVGSRFLRINVLAPRSGCRKSISGSSFGVYAV</sequence>
<keyword evidence="1" id="KW-1133">Transmembrane helix</keyword>
<gene>
    <name evidence="2" type="ORF">TorRG33x02_307540</name>
</gene>
<feature type="transmembrane region" description="Helical" evidence="1">
    <location>
        <begin position="36"/>
        <end position="58"/>
    </location>
</feature>
<reference evidence="3" key="1">
    <citation type="submission" date="2016-06" db="EMBL/GenBank/DDBJ databases">
        <title>Parallel loss of symbiosis genes in relatives of nitrogen-fixing non-legume Parasponia.</title>
        <authorList>
            <person name="Van Velzen R."/>
            <person name="Holmer R."/>
            <person name="Bu F."/>
            <person name="Rutten L."/>
            <person name="Van Zeijl A."/>
            <person name="Liu W."/>
            <person name="Santuari L."/>
            <person name="Cao Q."/>
            <person name="Sharma T."/>
            <person name="Shen D."/>
            <person name="Roswanjaya Y."/>
            <person name="Wardhani T."/>
            <person name="Kalhor M.S."/>
            <person name="Jansen J."/>
            <person name="Van den Hoogen J."/>
            <person name="Gungor B."/>
            <person name="Hartog M."/>
            <person name="Hontelez J."/>
            <person name="Verver J."/>
            <person name="Yang W.-C."/>
            <person name="Schijlen E."/>
            <person name="Repin R."/>
            <person name="Schilthuizen M."/>
            <person name="Schranz E."/>
            <person name="Heidstra R."/>
            <person name="Miyata K."/>
            <person name="Fedorova E."/>
            <person name="Kohlen W."/>
            <person name="Bisseling T."/>
            <person name="Smit S."/>
            <person name="Geurts R."/>
        </authorList>
    </citation>
    <scope>NUCLEOTIDE SEQUENCE [LARGE SCALE GENOMIC DNA]</scope>
    <source>
        <strain evidence="3">cv. RG33-2</strain>
    </source>
</reference>
<dbReference type="AlphaFoldDB" id="A0A2P5BV93"/>
<evidence type="ECO:0000313" key="3">
    <source>
        <dbReference type="Proteomes" id="UP000237000"/>
    </source>
</evidence>
<comment type="caution">
    <text evidence="2">The sequence shown here is derived from an EMBL/GenBank/DDBJ whole genome shotgun (WGS) entry which is preliminary data.</text>
</comment>
<proteinExistence type="predicted"/>
<keyword evidence="3" id="KW-1185">Reference proteome</keyword>
<evidence type="ECO:0000313" key="2">
    <source>
        <dbReference type="EMBL" id="PON52711.1"/>
    </source>
</evidence>
<evidence type="ECO:0000256" key="1">
    <source>
        <dbReference type="SAM" id="Phobius"/>
    </source>
</evidence>
<dbReference type="Proteomes" id="UP000237000">
    <property type="component" value="Unassembled WGS sequence"/>
</dbReference>